<keyword evidence="6" id="KW-0482">Metalloprotease</keyword>
<protein>
    <recommendedName>
        <fullName evidence="8">Peptidase M16 N-terminal domain-containing protein</fullName>
    </recommendedName>
</protein>
<accession>A0A0A0KCE0</accession>
<dbReference type="SUPFAM" id="SSF63411">
    <property type="entry name" value="LuxS/MPP-like metallohydrolase"/>
    <property type="match status" value="1"/>
</dbReference>
<keyword evidence="2" id="KW-0645">Protease</keyword>
<dbReference type="EMBL" id="CM002927">
    <property type="protein sequence ID" value="KGN47208.1"/>
    <property type="molecule type" value="Genomic_DNA"/>
</dbReference>
<dbReference type="GO" id="GO:0006508">
    <property type="term" value="P:proteolysis"/>
    <property type="evidence" value="ECO:0007669"/>
    <property type="project" value="UniProtKB-KW"/>
</dbReference>
<evidence type="ECO:0000256" key="1">
    <source>
        <dbReference type="ARBA" id="ARBA00007261"/>
    </source>
</evidence>
<feature type="domain" description="Peptidase M16 N-terminal" evidence="8">
    <location>
        <begin position="97"/>
        <end position="213"/>
    </location>
</feature>
<sequence>MATTRITFSSDDLVVKSPNDRRLYRFLQLDNGLSALLVHDPEIYPDACPKPSEDEEDEEDESEDSEEEEEDGDEEDEEEEGEEEEGNGTDNGEKSAVQTKKAAAAMCVEIGSFSDPFEAQGLAHFLEHMLFMGSTDYPDENEYDSYLSKHGGFSNAYTETEHTCYHFEVKPEFLKGALKRFSQFFISPLVKTEAMEREVLAVDSEFNQVLQDDSCRLQQLQCYTSVPGHPFNRFFWGNKKSLVDAMEKGINLRDQILKLFSDYYHGGLMKLTVIGGGKIHPPPPPLPPIPIPTPTPTTHTHSTFS</sequence>
<dbReference type="eggNOG" id="KOG0959">
    <property type="taxonomic scope" value="Eukaryota"/>
</dbReference>
<dbReference type="AlphaFoldDB" id="A0A0A0KCE0"/>
<dbReference type="Gramene" id="KGN47208">
    <property type="protein sequence ID" value="KGN47208"/>
    <property type="gene ID" value="Csa_6G205820"/>
</dbReference>
<dbReference type="InterPro" id="IPR001431">
    <property type="entry name" value="Pept_M16_Zn_BS"/>
</dbReference>
<dbReference type="PANTHER" id="PTHR43690">
    <property type="entry name" value="NARDILYSIN"/>
    <property type="match status" value="1"/>
</dbReference>
<evidence type="ECO:0000256" key="7">
    <source>
        <dbReference type="SAM" id="MobiDB-lite"/>
    </source>
</evidence>
<feature type="compositionally biased region" description="Low complexity" evidence="7">
    <location>
        <begin position="296"/>
        <end position="305"/>
    </location>
</feature>
<dbReference type="MEROPS" id="M16.A09"/>
<evidence type="ECO:0000256" key="4">
    <source>
        <dbReference type="ARBA" id="ARBA00022801"/>
    </source>
</evidence>
<dbReference type="PROSITE" id="PS00143">
    <property type="entry name" value="INSULINASE"/>
    <property type="match status" value="1"/>
</dbReference>
<reference evidence="9 10" key="4">
    <citation type="journal article" date="2011" name="BMC Genomics">
        <title>RNA-Seq improves annotation of protein-coding genes in the cucumber genome.</title>
        <authorList>
            <person name="Li Z."/>
            <person name="Zhang Z."/>
            <person name="Yan P."/>
            <person name="Huang S."/>
            <person name="Fei Z."/>
            <person name="Lin K."/>
        </authorList>
    </citation>
    <scope>NUCLEOTIDE SEQUENCE [LARGE SCALE GENOMIC DNA]</scope>
    <source>
        <strain evidence="10">cv. 9930</strain>
    </source>
</reference>
<organism evidence="9 10">
    <name type="scientific">Cucumis sativus</name>
    <name type="common">Cucumber</name>
    <dbReference type="NCBI Taxonomy" id="3659"/>
    <lineage>
        <taxon>Eukaryota</taxon>
        <taxon>Viridiplantae</taxon>
        <taxon>Streptophyta</taxon>
        <taxon>Embryophyta</taxon>
        <taxon>Tracheophyta</taxon>
        <taxon>Spermatophyta</taxon>
        <taxon>Magnoliopsida</taxon>
        <taxon>eudicotyledons</taxon>
        <taxon>Gunneridae</taxon>
        <taxon>Pentapetalae</taxon>
        <taxon>rosids</taxon>
        <taxon>fabids</taxon>
        <taxon>Cucurbitales</taxon>
        <taxon>Cucurbitaceae</taxon>
        <taxon>Benincaseae</taxon>
        <taxon>Cucumis</taxon>
    </lineage>
</organism>
<keyword evidence="3" id="KW-0479">Metal-binding</keyword>
<evidence type="ECO:0000256" key="3">
    <source>
        <dbReference type="ARBA" id="ARBA00022723"/>
    </source>
</evidence>
<dbReference type="PANTHER" id="PTHR43690:SF18">
    <property type="entry name" value="INSULIN-DEGRADING ENZYME-RELATED"/>
    <property type="match status" value="1"/>
</dbReference>
<dbReference type="InterPro" id="IPR050626">
    <property type="entry name" value="Peptidase_M16"/>
</dbReference>
<comment type="similarity">
    <text evidence="1">Belongs to the peptidase M16 family.</text>
</comment>
<dbReference type="Gene3D" id="3.30.830.10">
    <property type="entry name" value="Metalloenzyme, LuxS/M16 peptidase-like"/>
    <property type="match status" value="1"/>
</dbReference>
<evidence type="ECO:0000256" key="6">
    <source>
        <dbReference type="ARBA" id="ARBA00023049"/>
    </source>
</evidence>
<reference evidence="9 10" key="2">
    <citation type="journal article" date="2009" name="PLoS ONE">
        <title>An integrated genetic and cytogenetic map of the cucumber genome.</title>
        <authorList>
            <person name="Ren Y."/>
            <person name="Zhang Z."/>
            <person name="Liu J."/>
            <person name="Staub J.E."/>
            <person name="Han Y."/>
            <person name="Cheng Z."/>
            <person name="Li X."/>
            <person name="Lu J."/>
            <person name="Miao H."/>
            <person name="Kang H."/>
            <person name="Xie B."/>
            <person name="Gu X."/>
            <person name="Wang X."/>
            <person name="Du Y."/>
            <person name="Jin W."/>
            <person name="Huang S."/>
        </authorList>
    </citation>
    <scope>NUCLEOTIDE SEQUENCE [LARGE SCALE GENOMIC DNA]</scope>
    <source>
        <strain evidence="10">cv. 9930</strain>
    </source>
</reference>
<gene>
    <name evidence="9" type="ORF">Csa_6G205820</name>
</gene>
<name>A0A0A0KCE0_CUCSA</name>
<keyword evidence="4" id="KW-0378">Hydrolase</keyword>
<reference evidence="9 10" key="1">
    <citation type="journal article" date="2009" name="Nat. Genet.">
        <title>The genome of the cucumber, Cucumis sativus L.</title>
        <authorList>
            <person name="Huang S."/>
            <person name="Li R."/>
            <person name="Zhang Z."/>
            <person name="Li L."/>
            <person name="Gu X."/>
            <person name="Fan W."/>
            <person name="Lucas W.J."/>
            <person name="Wang X."/>
            <person name="Xie B."/>
            <person name="Ni P."/>
            <person name="Ren Y."/>
            <person name="Zhu H."/>
            <person name="Li J."/>
            <person name="Lin K."/>
            <person name="Jin W."/>
            <person name="Fei Z."/>
            <person name="Li G."/>
            <person name="Staub J."/>
            <person name="Kilian A."/>
            <person name="van der Vossen E.A."/>
            <person name="Wu Y."/>
            <person name="Guo J."/>
            <person name="He J."/>
            <person name="Jia Z."/>
            <person name="Ren Y."/>
            <person name="Tian G."/>
            <person name="Lu Y."/>
            <person name="Ruan J."/>
            <person name="Qian W."/>
            <person name="Wang M."/>
            <person name="Huang Q."/>
            <person name="Li B."/>
            <person name="Xuan Z."/>
            <person name="Cao J."/>
            <person name="Asan"/>
            <person name="Wu Z."/>
            <person name="Zhang J."/>
            <person name="Cai Q."/>
            <person name="Bai Y."/>
            <person name="Zhao B."/>
            <person name="Han Y."/>
            <person name="Li Y."/>
            <person name="Li X."/>
            <person name="Wang S."/>
            <person name="Shi Q."/>
            <person name="Liu S."/>
            <person name="Cho W.K."/>
            <person name="Kim J.Y."/>
            <person name="Xu Y."/>
            <person name="Heller-Uszynska K."/>
            <person name="Miao H."/>
            <person name="Cheng Z."/>
            <person name="Zhang S."/>
            <person name="Wu J."/>
            <person name="Yang Y."/>
            <person name="Kang H."/>
            <person name="Li M."/>
            <person name="Liang H."/>
            <person name="Ren X."/>
            <person name="Shi Z."/>
            <person name="Wen M."/>
            <person name="Jian M."/>
            <person name="Yang H."/>
            <person name="Zhang G."/>
            <person name="Yang Z."/>
            <person name="Chen R."/>
            <person name="Liu S."/>
            <person name="Li J."/>
            <person name="Ma L."/>
            <person name="Liu H."/>
            <person name="Zhou Y."/>
            <person name="Zhao J."/>
            <person name="Fang X."/>
            <person name="Li G."/>
            <person name="Fang L."/>
            <person name="Li Y."/>
            <person name="Liu D."/>
            <person name="Zheng H."/>
            <person name="Zhang Y."/>
            <person name="Qin N."/>
            <person name="Li Z."/>
            <person name="Yang G."/>
            <person name="Yang S."/>
            <person name="Bolund L."/>
            <person name="Kristiansen K."/>
            <person name="Zheng H."/>
            <person name="Li S."/>
            <person name="Zhang X."/>
            <person name="Yang H."/>
            <person name="Wang J."/>
            <person name="Sun R."/>
            <person name="Zhang B."/>
            <person name="Jiang S."/>
            <person name="Wang J."/>
            <person name="Du Y."/>
            <person name="Li S."/>
        </authorList>
    </citation>
    <scope>NUCLEOTIDE SEQUENCE [LARGE SCALE GENOMIC DNA]</scope>
    <source>
        <strain evidence="10">cv. 9930</strain>
    </source>
</reference>
<keyword evidence="5" id="KW-0862">Zinc</keyword>
<dbReference type="Pfam" id="PF00675">
    <property type="entry name" value="Peptidase_M16"/>
    <property type="match status" value="1"/>
</dbReference>
<evidence type="ECO:0000256" key="5">
    <source>
        <dbReference type="ARBA" id="ARBA00022833"/>
    </source>
</evidence>
<dbReference type="InterPro" id="IPR011249">
    <property type="entry name" value="Metalloenz_LuxS/M16"/>
</dbReference>
<dbReference type="Proteomes" id="UP000029981">
    <property type="component" value="Chromosome 6"/>
</dbReference>
<dbReference type="GO" id="GO:0004222">
    <property type="term" value="F:metalloendopeptidase activity"/>
    <property type="evidence" value="ECO:0007669"/>
    <property type="project" value="InterPro"/>
</dbReference>
<dbReference type="GO" id="GO:0046872">
    <property type="term" value="F:metal ion binding"/>
    <property type="evidence" value="ECO:0007669"/>
    <property type="project" value="UniProtKB-KW"/>
</dbReference>
<dbReference type="STRING" id="3659.A0A0A0KCE0"/>
<proteinExistence type="inferred from homology"/>
<evidence type="ECO:0000259" key="8">
    <source>
        <dbReference type="Pfam" id="PF00675"/>
    </source>
</evidence>
<feature type="region of interest" description="Disordered" evidence="7">
    <location>
        <begin position="279"/>
        <end position="305"/>
    </location>
</feature>
<evidence type="ECO:0000313" key="9">
    <source>
        <dbReference type="EMBL" id="KGN47208.1"/>
    </source>
</evidence>
<feature type="region of interest" description="Disordered" evidence="7">
    <location>
        <begin position="38"/>
        <end position="97"/>
    </location>
</feature>
<feature type="compositionally biased region" description="Pro residues" evidence="7">
    <location>
        <begin position="280"/>
        <end position="295"/>
    </location>
</feature>
<reference evidence="9 10" key="3">
    <citation type="journal article" date="2010" name="BMC Genomics">
        <title>Transcriptome sequencing and comparative analysis of cucumber flowers with different sex types.</title>
        <authorList>
            <person name="Guo S."/>
            <person name="Zheng Y."/>
            <person name="Joung J.G."/>
            <person name="Liu S."/>
            <person name="Zhang Z."/>
            <person name="Crasta O.R."/>
            <person name="Sobral B.W."/>
            <person name="Xu Y."/>
            <person name="Huang S."/>
            <person name="Fei Z."/>
        </authorList>
    </citation>
    <scope>NUCLEOTIDE SEQUENCE [LARGE SCALE GENOMIC DNA]</scope>
    <source>
        <strain evidence="10">cv. 9930</strain>
    </source>
</reference>
<keyword evidence="10" id="KW-1185">Reference proteome</keyword>
<evidence type="ECO:0000313" key="10">
    <source>
        <dbReference type="Proteomes" id="UP000029981"/>
    </source>
</evidence>
<dbReference type="InterPro" id="IPR011765">
    <property type="entry name" value="Pept_M16_N"/>
</dbReference>
<feature type="compositionally biased region" description="Acidic residues" evidence="7">
    <location>
        <begin position="53"/>
        <end position="87"/>
    </location>
</feature>
<evidence type="ECO:0000256" key="2">
    <source>
        <dbReference type="ARBA" id="ARBA00022670"/>
    </source>
</evidence>